<sequence length="232" mass="26855">MVPNLPTNRSTCPTRKEPDWRIICQLLPDLRVWEKKREGSGSGSRFEAHKKIRETRRWVLPTGCKHARLRLKTLHYLLLTRQCMPGGTLSRGQSGQGHRSEEAQLPMMRVKGCTSGTRAEKRLQKCQRIYASISRREDRVLYADLRAQRIQGLREEGRRLALAHVGIRRSVIAPDGRPWRDRIITLVKEWAATWQIVLNLPQKTEIAEHFGSKFVSFLNTNPPAMTWQRKST</sequence>
<dbReference type="Proteomes" id="UP001497392">
    <property type="component" value="Unassembled WGS sequence"/>
</dbReference>
<name>A0ABP1G4B6_9CHLO</name>
<protein>
    <submittedName>
        <fullName evidence="1">G8373 protein</fullName>
    </submittedName>
</protein>
<dbReference type="EMBL" id="CAXHTA020000012">
    <property type="protein sequence ID" value="CAL5225540.1"/>
    <property type="molecule type" value="Genomic_DNA"/>
</dbReference>
<comment type="caution">
    <text evidence="1">The sequence shown here is derived from an EMBL/GenBank/DDBJ whole genome shotgun (WGS) entry which is preliminary data.</text>
</comment>
<gene>
    <name evidence="1" type="primary">g8373</name>
    <name evidence="1" type="ORF">VP750_LOCUS7199</name>
</gene>
<organism evidence="1 2">
    <name type="scientific">Coccomyxa viridis</name>
    <dbReference type="NCBI Taxonomy" id="1274662"/>
    <lineage>
        <taxon>Eukaryota</taxon>
        <taxon>Viridiplantae</taxon>
        <taxon>Chlorophyta</taxon>
        <taxon>core chlorophytes</taxon>
        <taxon>Trebouxiophyceae</taxon>
        <taxon>Trebouxiophyceae incertae sedis</taxon>
        <taxon>Coccomyxaceae</taxon>
        <taxon>Coccomyxa</taxon>
    </lineage>
</organism>
<proteinExistence type="predicted"/>
<evidence type="ECO:0000313" key="2">
    <source>
        <dbReference type="Proteomes" id="UP001497392"/>
    </source>
</evidence>
<evidence type="ECO:0000313" key="1">
    <source>
        <dbReference type="EMBL" id="CAL5225540.1"/>
    </source>
</evidence>
<reference evidence="1 2" key="1">
    <citation type="submission" date="2024-06" db="EMBL/GenBank/DDBJ databases">
        <authorList>
            <person name="Kraege A."/>
            <person name="Thomma B."/>
        </authorList>
    </citation>
    <scope>NUCLEOTIDE SEQUENCE [LARGE SCALE GENOMIC DNA]</scope>
</reference>
<keyword evidence="2" id="KW-1185">Reference proteome</keyword>
<accession>A0ABP1G4B6</accession>